<accession>A0ACC2DM89</accession>
<organism evidence="1 2">
    <name type="scientific">Diphasiastrum complanatum</name>
    <name type="common">Issler's clubmoss</name>
    <name type="synonym">Lycopodium complanatum</name>
    <dbReference type="NCBI Taxonomy" id="34168"/>
    <lineage>
        <taxon>Eukaryota</taxon>
        <taxon>Viridiplantae</taxon>
        <taxon>Streptophyta</taxon>
        <taxon>Embryophyta</taxon>
        <taxon>Tracheophyta</taxon>
        <taxon>Lycopodiopsida</taxon>
        <taxon>Lycopodiales</taxon>
        <taxon>Lycopodiaceae</taxon>
        <taxon>Lycopodioideae</taxon>
        <taxon>Diphasiastrum</taxon>
    </lineage>
</organism>
<sequence length="544" mass="60459">MFDGRVVEVSGARAQLYEGRTTMFVATACVVAASGGLIFGYDIGITGGVTSMDASMGQFQKKFFPVVERHKNLRTDNHCYYDNQRVTAFMSSLYIAALVASLAASVTTTRYGRRPSILLASLSFLIGATLNAAAVNLTMLILGRIMLGIGVGFGNQAVPLYLSEMAPVKLRGALNIMFQLAITIGILAANLINYVAARIHIWGWRVYLGLAVVPATLMFVGGLYLPETPNSLIERGHLEKGRQLLEKVRGTMNVDVEYEDLVEAGKKANAVNHPFRNILKKRNRPQLVMAILLPFFQQFTGINAIMFYASVLFQTLGFGADASLYSAVVTGSVNVLATLVSIFIVDKWGRRVLFLEAGVQMFLSHVVIAIILAEKFGGTSPQPPKGFAVSVVIVMCIYVAGFAWSWGPLGWLVPSEIFPLETRSVGQSISVSVNMFFTFVISQAFVAMLCHFKYGIFLFFSGWVIIMTFFVYFFLPETKNVPIEQMINVWREHWFWKQYDPPAYSSFYEGEDKSNGHNGQFLYRVENESFRFTPIGSQRQRAQS</sequence>
<evidence type="ECO:0000313" key="1">
    <source>
        <dbReference type="EMBL" id="KAJ7555402.1"/>
    </source>
</evidence>
<protein>
    <submittedName>
        <fullName evidence="1">Uncharacterized protein</fullName>
    </submittedName>
</protein>
<dbReference type="Proteomes" id="UP001162992">
    <property type="component" value="Chromosome 5"/>
</dbReference>
<proteinExistence type="predicted"/>
<comment type="caution">
    <text evidence="1">The sequence shown here is derived from an EMBL/GenBank/DDBJ whole genome shotgun (WGS) entry which is preliminary data.</text>
</comment>
<dbReference type="EMBL" id="CM055096">
    <property type="protein sequence ID" value="KAJ7555402.1"/>
    <property type="molecule type" value="Genomic_DNA"/>
</dbReference>
<gene>
    <name evidence="1" type="ORF">O6H91_05G035900</name>
</gene>
<keyword evidence="2" id="KW-1185">Reference proteome</keyword>
<name>A0ACC2DM89_DIPCM</name>
<reference evidence="2" key="1">
    <citation type="journal article" date="2024" name="Proc. Natl. Acad. Sci. U.S.A.">
        <title>Extraordinary preservation of gene collinearity over three hundred million years revealed in homosporous lycophytes.</title>
        <authorList>
            <person name="Li C."/>
            <person name="Wickell D."/>
            <person name="Kuo L.Y."/>
            <person name="Chen X."/>
            <person name="Nie B."/>
            <person name="Liao X."/>
            <person name="Peng D."/>
            <person name="Ji J."/>
            <person name="Jenkins J."/>
            <person name="Williams M."/>
            <person name="Shu S."/>
            <person name="Plott C."/>
            <person name="Barry K."/>
            <person name="Rajasekar S."/>
            <person name="Grimwood J."/>
            <person name="Han X."/>
            <person name="Sun S."/>
            <person name="Hou Z."/>
            <person name="He W."/>
            <person name="Dai G."/>
            <person name="Sun C."/>
            <person name="Schmutz J."/>
            <person name="Leebens-Mack J.H."/>
            <person name="Li F.W."/>
            <person name="Wang L."/>
        </authorList>
    </citation>
    <scope>NUCLEOTIDE SEQUENCE [LARGE SCALE GENOMIC DNA]</scope>
    <source>
        <strain evidence="2">cv. PW_Plant_1</strain>
    </source>
</reference>
<evidence type="ECO:0000313" key="2">
    <source>
        <dbReference type="Proteomes" id="UP001162992"/>
    </source>
</evidence>